<evidence type="ECO:0000313" key="1">
    <source>
        <dbReference type="Proteomes" id="UP000035680"/>
    </source>
</evidence>
<organism evidence="1 2">
    <name type="scientific">Strongyloides venezuelensis</name>
    <name type="common">Threadworm</name>
    <dbReference type="NCBI Taxonomy" id="75913"/>
    <lineage>
        <taxon>Eukaryota</taxon>
        <taxon>Metazoa</taxon>
        <taxon>Ecdysozoa</taxon>
        <taxon>Nematoda</taxon>
        <taxon>Chromadorea</taxon>
        <taxon>Rhabditida</taxon>
        <taxon>Tylenchina</taxon>
        <taxon>Panagrolaimomorpha</taxon>
        <taxon>Strongyloidoidea</taxon>
        <taxon>Strongyloididae</taxon>
        <taxon>Strongyloides</taxon>
    </lineage>
</organism>
<sequence>MWNTEMYYKCGSIRYGSHPIFTPSTIFKNTRKRDGVHQHILKVIKRVSYEYLFLNHKIQMIMLRINVIDLSVQLAVRHSVHLVHKSSKNNAIKDITETNNNVVIMEGKKVNISIIRLFNVINGFQNLET</sequence>
<dbReference type="WBParaSite" id="SVE_0877400.1">
    <property type="protein sequence ID" value="SVE_0877400.1"/>
    <property type="gene ID" value="SVE_0877400"/>
</dbReference>
<proteinExistence type="predicted"/>
<keyword evidence="1" id="KW-1185">Reference proteome</keyword>
<dbReference type="AlphaFoldDB" id="A0A0K0FIQ4"/>
<dbReference type="Proteomes" id="UP000035680">
    <property type="component" value="Unassembled WGS sequence"/>
</dbReference>
<name>A0A0K0FIQ4_STRVS</name>
<reference evidence="2" key="2">
    <citation type="submission" date="2015-08" db="UniProtKB">
        <authorList>
            <consortium name="WormBaseParasite"/>
        </authorList>
    </citation>
    <scope>IDENTIFICATION</scope>
</reference>
<reference evidence="1" key="1">
    <citation type="submission" date="2014-07" db="EMBL/GenBank/DDBJ databases">
        <authorList>
            <person name="Martin A.A"/>
            <person name="De Silva N."/>
        </authorList>
    </citation>
    <scope>NUCLEOTIDE SEQUENCE</scope>
</reference>
<protein>
    <submittedName>
        <fullName evidence="2">Uncharacterized protein</fullName>
    </submittedName>
</protein>
<evidence type="ECO:0000313" key="2">
    <source>
        <dbReference type="WBParaSite" id="SVE_0877400.1"/>
    </source>
</evidence>
<accession>A0A0K0FIQ4</accession>